<dbReference type="InterPro" id="IPR011333">
    <property type="entry name" value="SKP1/BTB/POZ_sf"/>
</dbReference>
<dbReference type="PROSITE" id="PS50014">
    <property type="entry name" value="BROMODOMAIN_2"/>
    <property type="match status" value="1"/>
</dbReference>
<name>A0A9P6VKX3_9HELO</name>
<feature type="region of interest" description="Disordered" evidence="3">
    <location>
        <begin position="1"/>
        <end position="41"/>
    </location>
</feature>
<feature type="compositionally biased region" description="Basic and acidic residues" evidence="3">
    <location>
        <begin position="363"/>
        <end position="375"/>
    </location>
</feature>
<feature type="domain" description="Bromo" evidence="4">
    <location>
        <begin position="425"/>
        <end position="489"/>
    </location>
</feature>
<dbReference type="InterPro" id="IPR000210">
    <property type="entry name" value="BTB/POZ_dom"/>
</dbReference>
<evidence type="ECO:0000256" key="1">
    <source>
        <dbReference type="ARBA" id="ARBA00023117"/>
    </source>
</evidence>
<dbReference type="AlphaFoldDB" id="A0A9P6VKX3"/>
<evidence type="ECO:0000313" key="7">
    <source>
        <dbReference type="Proteomes" id="UP000785200"/>
    </source>
</evidence>
<accession>A0A9P6VKX3</accession>
<organism evidence="6 7">
    <name type="scientific">Hyphodiscus hymeniophilus</name>
    <dbReference type="NCBI Taxonomy" id="353542"/>
    <lineage>
        <taxon>Eukaryota</taxon>
        <taxon>Fungi</taxon>
        <taxon>Dikarya</taxon>
        <taxon>Ascomycota</taxon>
        <taxon>Pezizomycotina</taxon>
        <taxon>Leotiomycetes</taxon>
        <taxon>Helotiales</taxon>
        <taxon>Hyphodiscaceae</taxon>
        <taxon>Hyphodiscus</taxon>
    </lineage>
</organism>
<feature type="domain" description="BTB" evidence="5">
    <location>
        <begin position="123"/>
        <end position="190"/>
    </location>
</feature>
<evidence type="ECO:0000259" key="4">
    <source>
        <dbReference type="PROSITE" id="PS50014"/>
    </source>
</evidence>
<dbReference type="Proteomes" id="UP000785200">
    <property type="component" value="Unassembled WGS sequence"/>
</dbReference>
<gene>
    <name evidence="6" type="ORF">D0Z07_4311</name>
</gene>
<dbReference type="OrthoDB" id="21449at2759"/>
<dbReference type="GO" id="GO:0006355">
    <property type="term" value="P:regulation of DNA-templated transcription"/>
    <property type="evidence" value="ECO:0007669"/>
    <property type="project" value="TreeGrafter"/>
</dbReference>
<evidence type="ECO:0000313" key="6">
    <source>
        <dbReference type="EMBL" id="KAG0649495.1"/>
    </source>
</evidence>
<sequence>MTSKEQDQEGVLGQPSNGQLKSSTERYASESSLTDIDSSALLNNAEGEAKDIIGAASMYRFEHFGQPTKNVPYQSPYPAQPNSKEPKPVAKEVAMSHQGVDLTAEGNQGSTTISWHDPHPIFVILLVGPEEVPFGIQKDLLCAQSPYYCREFSQALIDRVEYVVKLPDTDVFSFGCFQNFVYTGDVYNKRGGDMAPDYPILMGVWKLATHLRMASLRVAVLDAMAERRQQTGFIPSSQLLVEAWRQTEDDSGLRKMLIEWAAEHMRSNPQKRNAFVGTLPKDILSALVIVLSDMPSGFPAPANSSYEPQHAVRHHHLFHNPDEIEVAVAEPTRKRSRKSAIDLANSAPDEAVEVKLAVKKPARKSEPSRKSESSRRVNRRASAPALVTVDNDLTFTPEKEMEYCRDLIKRMNSGPGYWTRYVPNFKKPVDPIADNAPNYFDVVKKPMCLNMMKTKMDNGEYANGAEFHADIQLIFQNCYEYWTPDDQIWKECEVFENFFNIQWAQRNKYAASKRYATSIKTEVMS</sequence>
<comment type="caution">
    <text evidence="6">The sequence shown here is derived from an EMBL/GenBank/DDBJ whole genome shotgun (WGS) entry which is preliminary data.</text>
</comment>
<dbReference type="PROSITE" id="PS50097">
    <property type="entry name" value="BTB"/>
    <property type="match status" value="1"/>
</dbReference>
<dbReference type="InterPro" id="IPR050935">
    <property type="entry name" value="Bromo_chromatin_reader"/>
</dbReference>
<keyword evidence="7" id="KW-1185">Reference proteome</keyword>
<dbReference type="GO" id="GO:0000785">
    <property type="term" value="C:chromatin"/>
    <property type="evidence" value="ECO:0007669"/>
    <property type="project" value="TreeGrafter"/>
</dbReference>
<dbReference type="PANTHER" id="PTHR22880">
    <property type="entry name" value="FALZ-RELATED BROMODOMAIN-CONTAINING PROTEINS"/>
    <property type="match status" value="1"/>
</dbReference>
<dbReference type="InterPro" id="IPR036427">
    <property type="entry name" value="Bromodomain-like_sf"/>
</dbReference>
<dbReference type="SMART" id="SM00297">
    <property type="entry name" value="BROMO"/>
    <property type="match status" value="1"/>
</dbReference>
<dbReference type="GO" id="GO:0005634">
    <property type="term" value="C:nucleus"/>
    <property type="evidence" value="ECO:0007669"/>
    <property type="project" value="TreeGrafter"/>
</dbReference>
<dbReference type="EMBL" id="VNKQ01000008">
    <property type="protein sequence ID" value="KAG0649495.1"/>
    <property type="molecule type" value="Genomic_DNA"/>
</dbReference>
<dbReference type="GO" id="GO:0006338">
    <property type="term" value="P:chromatin remodeling"/>
    <property type="evidence" value="ECO:0007669"/>
    <property type="project" value="TreeGrafter"/>
</dbReference>
<reference evidence="6" key="1">
    <citation type="submission" date="2019-07" db="EMBL/GenBank/DDBJ databases">
        <title>Hyphodiscus hymeniophilus genome sequencing and assembly.</title>
        <authorList>
            <person name="Kramer G."/>
            <person name="Nodwell J."/>
        </authorList>
    </citation>
    <scope>NUCLEOTIDE SEQUENCE</scope>
    <source>
        <strain evidence="6">ATCC 34498</strain>
    </source>
</reference>
<dbReference type="SUPFAM" id="SSF47370">
    <property type="entry name" value="Bromodomain"/>
    <property type="match status" value="1"/>
</dbReference>
<proteinExistence type="predicted"/>
<keyword evidence="1 2" id="KW-0103">Bromodomain</keyword>
<feature type="compositionally biased region" description="Polar residues" evidence="3">
    <location>
        <begin position="29"/>
        <end position="41"/>
    </location>
</feature>
<evidence type="ECO:0000256" key="3">
    <source>
        <dbReference type="SAM" id="MobiDB-lite"/>
    </source>
</evidence>
<dbReference type="Gene3D" id="1.20.920.10">
    <property type="entry name" value="Bromodomain-like"/>
    <property type="match status" value="1"/>
</dbReference>
<dbReference type="CDD" id="cd18186">
    <property type="entry name" value="BTB_POZ_ZBTB_KLHL-like"/>
    <property type="match status" value="1"/>
</dbReference>
<dbReference type="SUPFAM" id="SSF54695">
    <property type="entry name" value="POZ domain"/>
    <property type="match status" value="1"/>
</dbReference>
<dbReference type="Pfam" id="PF00439">
    <property type="entry name" value="Bromodomain"/>
    <property type="match status" value="1"/>
</dbReference>
<protein>
    <submittedName>
        <fullName evidence="6">Ankyrin bromo and BTB domain-containing</fullName>
    </submittedName>
</protein>
<dbReference type="PANTHER" id="PTHR22880:SF225">
    <property type="entry name" value="BROMODOMAIN-CONTAINING PROTEIN BET-1-RELATED"/>
    <property type="match status" value="1"/>
</dbReference>
<evidence type="ECO:0000259" key="5">
    <source>
        <dbReference type="PROSITE" id="PS50097"/>
    </source>
</evidence>
<dbReference type="InterPro" id="IPR001487">
    <property type="entry name" value="Bromodomain"/>
</dbReference>
<dbReference type="Gene3D" id="3.30.710.10">
    <property type="entry name" value="Potassium Channel Kv1.1, Chain A"/>
    <property type="match status" value="1"/>
</dbReference>
<dbReference type="PRINTS" id="PR00503">
    <property type="entry name" value="BROMODOMAIN"/>
</dbReference>
<evidence type="ECO:0000256" key="2">
    <source>
        <dbReference type="PROSITE-ProRule" id="PRU00035"/>
    </source>
</evidence>
<feature type="region of interest" description="Disordered" evidence="3">
    <location>
        <begin position="359"/>
        <end position="383"/>
    </location>
</feature>